<dbReference type="EMBL" id="LUTY01000170">
    <property type="protein sequence ID" value="OAD23773.1"/>
    <property type="molecule type" value="Genomic_DNA"/>
</dbReference>
<dbReference type="PANTHER" id="PTHR43847">
    <property type="entry name" value="BLL3993 PROTEIN"/>
    <property type="match status" value="1"/>
</dbReference>
<evidence type="ECO:0000256" key="1">
    <source>
        <dbReference type="ARBA" id="ARBA00004127"/>
    </source>
</evidence>
<evidence type="ECO:0000313" key="7">
    <source>
        <dbReference type="Proteomes" id="UP000076962"/>
    </source>
</evidence>
<dbReference type="Gene3D" id="1.20.120.1630">
    <property type="match status" value="1"/>
</dbReference>
<evidence type="ECO:0000256" key="3">
    <source>
        <dbReference type="ARBA" id="ARBA00022989"/>
    </source>
</evidence>
<dbReference type="GO" id="GO:0004671">
    <property type="term" value="F:protein C-terminal S-isoprenylcysteine carboxyl O-methyltransferase activity"/>
    <property type="evidence" value="ECO:0007669"/>
    <property type="project" value="UniProtKB-EC"/>
</dbReference>
<dbReference type="Proteomes" id="UP000076962">
    <property type="component" value="Unassembled WGS sequence"/>
</dbReference>
<keyword evidence="3 5" id="KW-1133">Transmembrane helix</keyword>
<protein>
    <submittedName>
        <fullName evidence="6">Isoprenylcysteine carboxyl methyltransferase</fullName>
        <ecNumber evidence="6">2.1.1.100</ecNumber>
    </submittedName>
</protein>
<evidence type="ECO:0000256" key="5">
    <source>
        <dbReference type="SAM" id="Phobius"/>
    </source>
</evidence>
<comment type="subcellular location">
    <subcellularLocation>
        <location evidence="1">Endomembrane system</location>
        <topology evidence="1">Multi-pass membrane protein</topology>
    </subcellularLocation>
</comment>
<evidence type="ECO:0000256" key="2">
    <source>
        <dbReference type="ARBA" id="ARBA00022692"/>
    </source>
</evidence>
<reference evidence="6 7" key="1">
    <citation type="submission" date="2016-05" db="EMBL/GenBank/DDBJ databases">
        <title>Single-cell genome of chain-forming Candidatus Thiomargarita nelsonii and comparison to other large sulfur-oxidizing bacteria.</title>
        <authorList>
            <person name="Winkel M."/>
            <person name="Salman V."/>
            <person name="Woyke T."/>
            <person name="Schulz-Vogt H."/>
            <person name="Richter M."/>
            <person name="Flood B."/>
            <person name="Bailey J."/>
            <person name="Amann R."/>
            <person name="Mussmann M."/>
        </authorList>
    </citation>
    <scope>NUCLEOTIDE SEQUENCE [LARGE SCALE GENOMIC DNA]</scope>
    <source>
        <strain evidence="6 7">THI036</strain>
    </source>
</reference>
<dbReference type="GO" id="GO:0032259">
    <property type="term" value="P:methylation"/>
    <property type="evidence" value="ECO:0007669"/>
    <property type="project" value="UniProtKB-KW"/>
</dbReference>
<dbReference type="EC" id="2.1.1.100" evidence="6"/>
<dbReference type="Pfam" id="PF04191">
    <property type="entry name" value="PEMT"/>
    <property type="match status" value="1"/>
</dbReference>
<feature type="transmembrane region" description="Helical" evidence="5">
    <location>
        <begin position="113"/>
        <end position="134"/>
    </location>
</feature>
<sequence>MSNTIKIITVFSIAIVIFSLIFTSWGFDDLNGLLAHPARLALLLLILAFFMILGLFIPLGGLSRTRLRAQEKVEDNMLIAFMGAMGILLFLMISPFSDRHEWMQLSGGDVLRYVGLFLFALGATFVIWTSFYMCKQRRIVLQNNSDKLMIEGPFKFVRHPRDFGSILIFIGIPLVFLSSLGLLLAILSSAGLLERISREEKILQQQFKDEWSEYAHKTKCLIPWVNLG</sequence>
<evidence type="ECO:0000256" key="4">
    <source>
        <dbReference type="ARBA" id="ARBA00023136"/>
    </source>
</evidence>
<accession>A0A0A6P150</accession>
<dbReference type="GO" id="GO:0012505">
    <property type="term" value="C:endomembrane system"/>
    <property type="evidence" value="ECO:0007669"/>
    <property type="project" value="UniProtKB-SubCell"/>
</dbReference>
<keyword evidence="6" id="KW-0808">Transferase</keyword>
<feature type="transmembrane region" description="Helical" evidence="5">
    <location>
        <begin position="75"/>
        <end position="93"/>
    </location>
</feature>
<feature type="transmembrane region" description="Helical" evidence="5">
    <location>
        <begin position="163"/>
        <end position="187"/>
    </location>
</feature>
<feature type="transmembrane region" description="Helical" evidence="5">
    <location>
        <begin position="39"/>
        <end position="63"/>
    </location>
</feature>
<dbReference type="InterPro" id="IPR007318">
    <property type="entry name" value="Phopholipid_MeTrfase"/>
</dbReference>
<dbReference type="InterPro" id="IPR052527">
    <property type="entry name" value="Metal_cation-efflux_comp"/>
</dbReference>
<keyword evidence="4 5" id="KW-0472">Membrane</keyword>
<organism evidence="6 7">
    <name type="scientific">Candidatus Thiomargarita nelsonii</name>
    <dbReference type="NCBI Taxonomy" id="1003181"/>
    <lineage>
        <taxon>Bacteria</taxon>
        <taxon>Pseudomonadati</taxon>
        <taxon>Pseudomonadota</taxon>
        <taxon>Gammaproteobacteria</taxon>
        <taxon>Thiotrichales</taxon>
        <taxon>Thiotrichaceae</taxon>
        <taxon>Thiomargarita</taxon>
    </lineage>
</organism>
<name>A0A0A6P150_9GAMM</name>
<evidence type="ECO:0000313" key="6">
    <source>
        <dbReference type="EMBL" id="OAD23773.1"/>
    </source>
</evidence>
<feature type="transmembrane region" description="Helical" evidence="5">
    <location>
        <begin position="7"/>
        <end position="27"/>
    </location>
</feature>
<keyword evidence="2 5" id="KW-0812">Transmembrane</keyword>
<keyword evidence="7" id="KW-1185">Reference proteome</keyword>
<dbReference type="AlphaFoldDB" id="A0A0A6P150"/>
<comment type="caution">
    <text evidence="6">The sequence shown here is derived from an EMBL/GenBank/DDBJ whole genome shotgun (WGS) entry which is preliminary data.</text>
</comment>
<keyword evidence="6" id="KW-0489">Methyltransferase</keyword>
<proteinExistence type="predicted"/>
<dbReference type="PANTHER" id="PTHR43847:SF1">
    <property type="entry name" value="BLL3993 PROTEIN"/>
    <property type="match status" value="1"/>
</dbReference>
<gene>
    <name evidence="6" type="ORF">THIOM_000386</name>
</gene>